<comment type="caution">
    <text evidence="2">The sequence shown here is derived from an EMBL/GenBank/DDBJ whole genome shotgun (WGS) entry which is preliminary data.</text>
</comment>
<sequence length="377" mass="41730">MEFRHQVIDESPPASQMSFCLTTDLTGNGRPDVIVGALGTEYVVDLPLLDTSVDLFSVYGMGPLARRLQTNVFWYENPGWERHDVARAPELSVGGSLGDVTGNGGLDLVAGQNIHRHKLWWFEIPLDPRKTWTRRLITDDFEKYHDTAVADVDGDGENEVVGLSQESQTVFYYDIPDNPRREPWPVANRHVVADGLNVEGVAVEDVDGDGEAEIVAGPNVFHRTDDGWEREQIVEGWECTRIAIEDLDGDGEPEIVLVEGDEPYLDDRPARLGVFDPPEWSLTLLHDDLSNPHSLQVADLDGDGTPDIFVAEMGLEAGHTPRQFAFRNDGEGNFEQELLGSGIATHEAKVVDLDGDGDVDIVGKAYTEPHVDVWQHS</sequence>
<dbReference type="RefSeq" id="WP_162414184.1">
    <property type="nucleotide sequence ID" value="NZ_JAHQXE010000005.1"/>
</dbReference>
<gene>
    <name evidence="2" type="ORF">KTS37_16870</name>
</gene>
<organism evidence="2 3">
    <name type="scientific">Haloarcula salina</name>
    <dbReference type="NCBI Taxonomy" id="1429914"/>
    <lineage>
        <taxon>Archaea</taxon>
        <taxon>Methanobacteriati</taxon>
        <taxon>Methanobacteriota</taxon>
        <taxon>Stenosarchaea group</taxon>
        <taxon>Halobacteria</taxon>
        <taxon>Halobacteriales</taxon>
        <taxon>Haloarculaceae</taxon>
        <taxon>Haloarcula</taxon>
    </lineage>
</organism>
<accession>A0AA41KM24</accession>
<name>A0AA41KM24_9EURY</name>
<dbReference type="InterPro" id="IPR028994">
    <property type="entry name" value="Integrin_alpha_N"/>
</dbReference>
<evidence type="ECO:0000256" key="1">
    <source>
        <dbReference type="ARBA" id="ARBA00022729"/>
    </source>
</evidence>
<dbReference type="Pfam" id="PF13517">
    <property type="entry name" value="FG-GAP_3"/>
    <property type="match status" value="1"/>
</dbReference>
<keyword evidence="3" id="KW-1185">Reference proteome</keyword>
<evidence type="ECO:0000313" key="3">
    <source>
        <dbReference type="Proteomes" id="UP001166304"/>
    </source>
</evidence>
<dbReference type="Gene3D" id="2.130.10.130">
    <property type="entry name" value="Integrin alpha, N-terminal"/>
    <property type="match status" value="1"/>
</dbReference>
<reference evidence="2" key="1">
    <citation type="submission" date="2021-06" db="EMBL/GenBank/DDBJ databases">
        <title>New haloarchaea isolates fom saline soil.</title>
        <authorList>
            <person name="Duran-Viseras A."/>
            <person name="Sanchez-Porro C.S."/>
            <person name="Ventosa A."/>
        </authorList>
    </citation>
    <scope>NUCLEOTIDE SEQUENCE</scope>
    <source>
        <strain evidence="2">JCM 18369</strain>
    </source>
</reference>
<dbReference type="PANTHER" id="PTHR44103">
    <property type="entry name" value="PROPROTEIN CONVERTASE P"/>
    <property type="match status" value="1"/>
</dbReference>
<evidence type="ECO:0000313" key="2">
    <source>
        <dbReference type="EMBL" id="MBV0903459.1"/>
    </source>
</evidence>
<dbReference type="SUPFAM" id="SSF69318">
    <property type="entry name" value="Integrin alpha N-terminal domain"/>
    <property type="match status" value="1"/>
</dbReference>
<dbReference type="PANTHER" id="PTHR44103:SF1">
    <property type="entry name" value="PROPROTEIN CONVERTASE P"/>
    <property type="match status" value="1"/>
</dbReference>
<dbReference type="EMBL" id="JAHQXE010000005">
    <property type="protein sequence ID" value="MBV0903459.1"/>
    <property type="molecule type" value="Genomic_DNA"/>
</dbReference>
<protein>
    <submittedName>
        <fullName evidence="2">VCBS repeat-containing protein</fullName>
    </submittedName>
</protein>
<dbReference type="AlphaFoldDB" id="A0AA41KM24"/>
<dbReference type="InterPro" id="IPR013517">
    <property type="entry name" value="FG-GAP"/>
</dbReference>
<proteinExistence type="predicted"/>
<keyword evidence="1" id="KW-0732">Signal</keyword>
<dbReference type="Proteomes" id="UP001166304">
    <property type="component" value="Unassembled WGS sequence"/>
</dbReference>